<keyword evidence="1" id="KW-0732">Signal</keyword>
<dbReference type="GO" id="GO:0004553">
    <property type="term" value="F:hydrolase activity, hydrolyzing O-glycosyl compounds"/>
    <property type="evidence" value="ECO:0007669"/>
    <property type="project" value="InterPro"/>
</dbReference>
<evidence type="ECO:0000313" key="3">
    <source>
        <dbReference type="EMBL" id="TFK96914.1"/>
    </source>
</evidence>
<dbReference type="PROSITE" id="PS51762">
    <property type="entry name" value="GH16_2"/>
    <property type="match status" value="1"/>
</dbReference>
<dbReference type="OrthoDB" id="192832at2759"/>
<proteinExistence type="predicted"/>
<dbReference type="STRING" id="1884261.A0A5C3Q4B7"/>
<protein>
    <submittedName>
        <fullName evidence="3">Glycoside hydrolase family 16 protein</fullName>
    </submittedName>
</protein>
<dbReference type="Pfam" id="PF26113">
    <property type="entry name" value="GH16_XgeA"/>
    <property type="match status" value="1"/>
</dbReference>
<accession>A0A5C3Q4B7</accession>
<gene>
    <name evidence="3" type="ORF">BDV98DRAFT_586024</name>
</gene>
<evidence type="ECO:0000256" key="1">
    <source>
        <dbReference type="SAM" id="SignalP"/>
    </source>
</evidence>
<sequence length="313" mass="33684">MQLTSGFLALASVLTVVKGATYSRTDRVAGEGFNDFFEYQAIQDPTNGRVNYVDQATAQAQNLTYGHGDTFVLRADSTNVVAPGSRGRNSVRIRSRQTFTTHVATFDIRHMPQGCGTWPAVWEVLEDGWPVGGETDIVEGVNDQGPNAATLHTTSGCTMPADTSQMTGTWKQLDCDWLVNGNAGCGVRMSNPNSYGPGFNANGGGVYALERTPREMKVWFFPRGTAPADIGSDSVNTDAWGTPAAYFPSTQCDFGAKFAAHNIIINLTLCGDWAGAGNVYPASCPQSCISNVDNNPGAFREAFWDFASINVYQ</sequence>
<dbReference type="AlphaFoldDB" id="A0A5C3Q4B7"/>
<name>A0A5C3Q4B7_9AGAR</name>
<evidence type="ECO:0000259" key="2">
    <source>
        <dbReference type="PROSITE" id="PS51762"/>
    </source>
</evidence>
<dbReference type="PANTHER" id="PTHR10963:SF24">
    <property type="entry name" value="GLYCOSIDASE C21B10.07-RELATED"/>
    <property type="match status" value="1"/>
</dbReference>
<feature type="domain" description="GH16" evidence="2">
    <location>
        <begin position="15"/>
        <end position="282"/>
    </location>
</feature>
<organism evidence="3 4">
    <name type="scientific">Pterulicium gracile</name>
    <dbReference type="NCBI Taxonomy" id="1884261"/>
    <lineage>
        <taxon>Eukaryota</taxon>
        <taxon>Fungi</taxon>
        <taxon>Dikarya</taxon>
        <taxon>Basidiomycota</taxon>
        <taxon>Agaricomycotina</taxon>
        <taxon>Agaricomycetes</taxon>
        <taxon>Agaricomycetidae</taxon>
        <taxon>Agaricales</taxon>
        <taxon>Pleurotineae</taxon>
        <taxon>Pterulaceae</taxon>
        <taxon>Pterulicium</taxon>
    </lineage>
</organism>
<keyword evidence="4" id="KW-1185">Reference proteome</keyword>
<dbReference type="Gene3D" id="2.60.120.200">
    <property type="match status" value="1"/>
</dbReference>
<dbReference type="InterPro" id="IPR000757">
    <property type="entry name" value="Beta-glucanase-like"/>
</dbReference>
<dbReference type="CDD" id="cd02181">
    <property type="entry name" value="GH16_fungal_Lam16A_glucanase"/>
    <property type="match status" value="1"/>
</dbReference>
<dbReference type="GO" id="GO:0009251">
    <property type="term" value="P:glucan catabolic process"/>
    <property type="evidence" value="ECO:0007669"/>
    <property type="project" value="TreeGrafter"/>
</dbReference>
<evidence type="ECO:0000313" key="4">
    <source>
        <dbReference type="Proteomes" id="UP000305067"/>
    </source>
</evidence>
<dbReference type="SUPFAM" id="SSF49899">
    <property type="entry name" value="Concanavalin A-like lectins/glucanases"/>
    <property type="match status" value="1"/>
</dbReference>
<dbReference type="InterPro" id="IPR013320">
    <property type="entry name" value="ConA-like_dom_sf"/>
</dbReference>
<dbReference type="Proteomes" id="UP000305067">
    <property type="component" value="Unassembled WGS sequence"/>
</dbReference>
<feature type="signal peptide" evidence="1">
    <location>
        <begin position="1"/>
        <end position="19"/>
    </location>
</feature>
<reference evidence="3 4" key="1">
    <citation type="journal article" date="2019" name="Nat. Ecol. Evol.">
        <title>Megaphylogeny resolves global patterns of mushroom evolution.</title>
        <authorList>
            <person name="Varga T."/>
            <person name="Krizsan K."/>
            <person name="Foldi C."/>
            <person name="Dima B."/>
            <person name="Sanchez-Garcia M."/>
            <person name="Sanchez-Ramirez S."/>
            <person name="Szollosi G.J."/>
            <person name="Szarkandi J.G."/>
            <person name="Papp V."/>
            <person name="Albert L."/>
            <person name="Andreopoulos W."/>
            <person name="Angelini C."/>
            <person name="Antonin V."/>
            <person name="Barry K.W."/>
            <person name="Bougher N.L."/>
            <person name="Buchanan P."/>
            <person name="Buyck B."/>
            <person name="Bense V."/>
            <person name="Catcheside P."/>
            <person name="Chovatia M."/>
            <person name="Cooper J."/>
            <person name="Damon W."/>
            <person name="Desjardin D."/>
            <person name="Finy P."/>
            <person name="Geml J."/>
            <person name="Haridas S."/>
            <person name="Hughes K."/>
            <person name="Justo A."/>
            <person name="Karasinski D."/>
            <person name="Kautmanova I."/>
            <person name="Kiss B."/>
            <person name="Kocsube S."/>
            <person name="Kotiranta H."/>
            <person name="LaButti K.M."/>
            <person name="Lechner B.E."/>
            <person name="Liimatainen K."/>
            <person name="Lipzen A."/>
            <person name="Lukacs Z."/>
            <person name="Mihaltcheva S."/>
            <person name="Morgado L.N."/>
            <person name="Niskanen T."/>
            <person name="Noordeloos M.E."/>
            <person name="Ohm R.A."/>
            <person name="Ortiz-Santana B."/>
            <person name="Ovrebo C."/>
            <person name="Racz N."/>
            <person name="Riley R."/>
            <person name="Savchenko A."/>
            <person name="Shiryaev A."/>
            <person name="Soop K."/>
            <person name="Spirin V."/>
            <person name="Szebenyi C."/>
            <person name="Tomsovsky M."/>
            <person name="Tulloss R.E."/>
            <person name="Uehling J."/>
            <person name="Grigoriev I.V."/>
            <person name="Vagvolgyi C."/>
            <person name="Papp T."/>
            <person name="Martin F.M."/>
            <person name="Miettinen O."/>
            <person name="Hibbett D.S."/>
            <person name="Nagy L.G."/>
        </authorList>
    </citation>
    <scope>NUCLEOTIDE SEQUENCE [LARGE SCALE GENOMIC DNA]</scope>
    <source>
        <strain evidence="3 4">CBS 309.79</strain>
    </source>
</reference>
<feature type="chain" id="PRO_5022675268" evidence="1">
    <location>
        <begin position="20"/>
        <end position="313"/>
    </location>
</feature>
<dbReference type="InterPro" id="IPR050546">
    <property type="entry name" value="Glycosyl_Hydrlase_16"/>
</dbReference>
<dbReference type="PANTHER" id="PTHR10963">
    <property type="entry name" value="GLYCOSYL HYDROLASE-RELATED"/>
    <property type="match status" value="1"/>
</dbReference>
<dbReference type="EMBL" id="ML178853">
    <property type="protein sequence ID" value="TFK96914.1"/>
    <property type="molecule type" value="Genomic_DNA"/>
</dbReference>
<keyword evidence="3" id="KW-0378">Hydrolase</keyword>